<feature type="non-terminal residue" evidence="2">
    <location>
        <position position="218"/>
    </location>
</feature>
<keyword evidence="2" id="KW-0808">Transferase</keyword>
<proteinExistence type="predicted"/>
<gene>
    <name evidence="2" type="primary">MEC1</name>
    <name evidence="2" type="ORF">CM83_9798</name>
</gene>
<organism evidence="2">
    <name type="scientific">Lygus hesperus</name>
    <name type="common">Western plant bug</name>
    <dbReference type="NCBI Taxonomy" id="30085"/>
    <lineage>
        <taxon>Eukaryota</taxon>
        <taxon>Metazoa</taxon>
        <taxon>Ecdysozoa</taxon>
        <taxon>Arthropoda</taxon>
        <taxon>Hexapoda</taxon>
        <taxon>Insecta</taxon>
        <taxon>Pterygota</taxon>
        <taxon>Neoptera</taxon>
        <taxon>Paraneoptera</taxon>
        <taxon>Hemiptera</taxon>
        <taxon>Heteroptera</taxon>
        <taxon>Panheteroptera</taxon>
        <taxon>Cimicomorpha</taxon>
        <taxon>Miridae</taxon>
        <taxon>Mirini</taxon>
        <taxon>Lygus</taxon>
    </lineage>
</organism>
<dbReference type="GO" id="GO:0016301">
    <property type="term" value="F:kinase activity"/>
    <property type="evidence" value="ECO:0007669"/>
    <property type="project" value="UniProtKB-KW"/>
</dbReference>
<name>A0A0A9YBE8_LYGHE</name>
<protein>
    <submittedName>
        <fullName evidence="2">Serine/threonine-protein kinase MEC1</fullName>
    </submittedName>
</protein>
<reference evidence="2" key="2">
    <citation type="submission" date="2014-07" db="EMBL/GenBank/DDBJ databases">
        <authorList>
            <person name="Hull J."/>
        </authorList>
    </citation>
    <scope>NUCLEOTIDE SEQUENCE</scope>
</reference>
<evidence type="ECO:0000256" key="1">
    <source>
        <dbReference type="SAM" id="MobiDB-lite"/>
    </source>
</evidence>
<dbReference type="EMBL" id="GBHO01015186">
    <property type="protein sequence ID" value="JAG28418.1"/>
    <property type="molecule type" value="Transcribed_RNA"/>
</dbReference>
<feature type="region of interest" description="Disordered" evidence="1">
    <location>
        <begin position="116"/>
        <end position="135"/>
    </location>
</feature>
<sequence length="218" mass="24268">MSNNELDDCVSPFRAMLRLRARRQEPNEPVAAFASDLRLLARTALPRSSEAEIDRFAFDQFCDGILDKRQRELVLFALPRTLDEALEVALRGEVKLSQVSVAYAFQRSREGFGKAPMEEKKEGGNETGHVPNGKTWQSPEVSAIVGFNLESALDKLSRRIEGSFEKCLRPMTVGLQKSDTKILKKEAPLKPVVALSIQSTVSSVSSNDAERKEQCRNG</sequence>
<accession>A0A0A9YBE8</accession>
<dbReference type="AlphaFoldDB" id="A0A0A9YBE8"/>
<keyword evidence="2" id="KW-0418">Kinase</keyword>
<reference evidence="2" key="1">
    <citation type="journal article" date="2014" name="PLoS ONE">
        <title>Transcriptome-Based Identification of ABC Transporters in the Western Tarnished Plant Bug Lygus hesperus.</title>
        <authorList>
            <person name="Hull J.J."/>
            <person name="Chaney K."/>
            <person name="Geib S.M."/>
            <person name="Fabrick J.A."/>
            <person name="Brent C.S."/>
            <person name="Walsh D."/>
            <person name="Lavine L.C."/>
        </authorList>
    </citation>
    <scope>NUCLEOTIDE SEQUENCE</scope>
</reference>
<evidence type="ECO:0000313" key="2">
    <source>
        <dbReference type="EMBL" id="JAG28418.1"/>
    </source>
</evidence>